<dbReference type="AlphaFoldDB" id="A0A2A2EJB6"/>
<dbReference type="Proteomes" id="UP000217986">
    <property type="component" value="Unassembled WGS sequence"/>
</dbReference>
<keyword evidence="1" id="KW-0812">Transmembrane</keyword>
<feature type="transmembrane region" description="Helical" evidence="1">
    <location>
        <begin position="164"/>
        <end position="185"/>
    </location>
</feature>
<evidence type="ECO:0000256" key="1">
    <source>
        <dbReference type="SAM" id="Phobius"/>
    </source>
</evidence>
<keyword evidence="3" id="KW-1185">Reference proteome</keyword>
<name>A0A2A2EJB6_9BIFI</name>
<comment type="caution">
    <text evidence="2">The sequence shown here is derived from an EMBL/GenBank/DDBJ whole genome shotgun (WGS) entry which is preliminary data.</text>
</comment>
<organism evidence="2 3">
    <name type="scientific">Bifidobacterium italicum</name>
    <dbReference type="NCBI Taxonomy" id="1960968"/>
    <lineage>
        <taxon>Bacteria</taxon>
        <taxon>Bacillati</taxon>
        <taxon>Actinomycetota</taxon>
        <taxon>Actinomycetes</taxon>
        <taxon>Bifidobacteriales</taxon>
        <taxon>Bifidobacteriaceae</taxon>
        <taxon>Bifidobacterium</taxon>
    </lineage>
</organism>
<accession>A0A2A2EJB6</accession>
<keyword evidence="1" id="KW-0472">Membrane</keyword>
<reference evidence="2 3" key="1">
    <citation type="journal article" date="2017" name="ISME J.">
        <title>Unveiling bifidobacterial biogeography across the mammalian branch of the tree of life.</title>
        <authorList>
            <person name="Milani C."/>
            <person name="Mangifesta M."/>
            <person name="Mancabelli L."/>
            <person name="Lugli G.A."/>
            <person name="James K."/>
            <person name="Duranti S."/>
            <person name="Turroni F."/>
            <person name="Ferrario C."/>
            <person name="Ossiprandi M.C."/>
            <person name="van Sinderen D."/>
            <person name="Ventura M."/>
        </authorList>
    </citation>
    <scope>NUCLEOTIDE SEQUENCE [LARGE SCALE GENOMIC DNA]</scope>
    <source>
        <strain evidence="2 3">70</strain>
    </source>
</reference>
<proteinExistence type="predicted"/>
<feature type="transmembrane region" description="Helical" evidence="1">
    <location>
        <begin position="16"/>
        <end position="34"/>
    </location>
</feature>
<feature type="transmembrane region" description="Helical" evidence="1">
    <location>
        <begin position="191"/>
        <end position="210"/>
    </location>
</feature>
<keyword evidence="1" id="KW-1133">Transmembrane helix</keyword>
<feature type="transmembrane region" description="Helical" evidence="1">
    <location>
        <begin position="101"/>
        <end position="126"/>
    </location>
</feature>
<feature type="transmembrane region" description="Helical" evidence="1">
    <location>
        <begin position="54"/>
        <end position="80"/>
    </location>
</feature>
<gene>
    <name evidence="2" type="ORF">B1400_0957</name>
</gene>
<evidence type="ECO:0000313" key="3">
    <source>
        <dbReference type="Proteomes" id="UP000217986"/>
    </source>
</evidence>
<sequence>MHVIFGRLRAASCARLGMRLLLLTLLAIVTYAYYSSPHDHAIFIGMARPSDDPSAPALLTNLLPIAFMTTAVALPLSGPLDFLASPDYLVYVRRPRTVGHFVAYLVMLVLYCAMLCGVELAVALAIRPTETATLVPGAACAMLTSLTLILIIDADHLAEVTAYGYLAAITLYAMVAAVSPVLVWFAQPSHGLPLCALLATIFSGAVLLLFSRLEIR</sequence>
<evidence type="ECO:0000313" key="2">
    <source>
        <dbReference type="EMBL" id="PAU69324.1"/>
    </source>
</evidence>
<protein>
    <submittedName>
        <fullName evidence="2">Uncharacterized protein</fullName>
    </submittedName>
</protein>
<feature type="transmembrane region" description="Helical" evidence="1">
    <location>
        <begin position="132"/>
        <end position="152"/>
    </location>
</feature>
<dbReference type="EMBL" id="MVOG01000015">
    <property type="protein sequence ID" value="PAU69324.1"/>
    <property type="molecule type" value="Genomic_DNA"/>
</dbReference>